<reference evidence="1 2" key="1">
    <citation type="submission" date="2020-08" db="EMBL/GenBank/DDBJ databases">
        <title>Genomic Encyclopedia of Type Strains, Phase IV (KMG-IV): sequencing the most valuable type-strain genomes for metagenomic binning, comparative biology and taxonomic classification.</title>
        <authorList>
            <person name="Goeker M."/>
        </authorList>
    </citation>
    <scope>NUCLEOTIDE SEQUENCE [LARGE SCALE GENOMIC DNA]</scope>
    <source>
        <strain evidence="1 2">DSM 11099</strain>
    </source>
</reference>
<evidence type="ECO:0000313" key="1">
    <source>
        <dbReference type="EMBL" id="MBB6013080.1"/>
    </source>
</evidence>
<keyword evidence="2" id="KW-1185">Reference proteome</keyword>
<dbReference type="AlphaFoldDB" id="A0A7W9VWA1"/>
<evidence type="ECO:0000313" key="2">
    <source>
        <dbReference type="Proteomes" id="UP000533306"/>
    </source>
</evidence>
<dbReference type="Proteomes" id="UP000533306">
    <property type="component" value="Unassembled WGS sequence"/>
</dbReference>
<gene>
    <name evidence="1" type="ORF">HNR59_002425</name>
</gene>
<comment type="caution">
    <text evidence="1">The sequence shown here is derived from an EMBL/GenBank/DDBJ whole genome shotgun (WGS) entry which is preliminary data.</text>
</comment>
<protein>
    <submittedName>
        <fullName evidence="1">Uncharacterized protein</fullName>
    </submittedName>
</protein>
<organism evidence="1 2">
    <name type="scientific">Aquamicrobium lusatiense</name>
    <dbReference type="NCBI Taxonomy" id="89772"/>
    <lineage>
        <taxon>Bacteria</taxon>
        <taxon>Pseudomonadati</taxon>
        <taxon>Pseudomonadota</taxon>
        <taxon>Alphaproteobacteria</taxon>
        <taxon>Hyphomicrobiales</taxon>
        <taxon>Phyllobacteriaceae</taxon>
        <taxon>Aquamicrobium</taxon>
    </lineage>
</organism>
<sequence>MTAQNLAQCLAFFASGLLKLRKRCFKRLLNGRIQSGARLGRFHRFRKLQNAPQGEKAVNTRRRRSEIVLHPLGEDSKIAEKSFIDRRLYASPHGPRYGQVGLKVPACKSFLDRLTSRQFQPVEAGRQTHPHLGALAIDGLHLPGDGNAIMLGVCAGETGHALQGHAILSGRLIEIPNSKAMV</sequence>
<proteinExistence type="predicted"/>
<name>A0A7W9VWA1_9HYPH</name>
<accession>A0A7W9VWA1</accession>
<dbReference type="EMBL" id="JACHEU010000001">
    <property type="protein sequence ID" value="MBB6013080.1"/>
    <property type="molecule type" value="Genomic_DNA"/>
</dbReference>